<dbReference type="NCBIfam" id="NF041874">
    <property type="entry name" value="EPS_EpsC"/>
    <property type="match status" value="1"/>
</dbReference>
<evidence type="ECO:0000256" key="2">
    <source>
        <dbReference type="ARBA" id="ARBA00007274"/>
    </source>
</evidence>
<dbReference type="Gene3D" id="1.10.3130.10">
    <property type="entry name" value="serine acetyltransferase, domain 1"/>
    <property type="match status" value="1"/>
</dbReference>
<dbReference type="EMBL" id="FRAW01000005">
    <property type="protein sequence ID" value="SHK39318.1"/>
    <property type="molecule type" value="Genomic_DNA"/>
</dbReference>
<proteinExistence type="inferred from homology"/>
<dbReference type="UniPathway" id="UPA00136">
    <property type="reaction ID" value="UER00199"/>
</dbReference>
<sequence>MPKETSKEISKEIFSALVKEALALSSSEPLLKSVLDEQIVFRSSFSEILAVGLSRKLASSFLSRSQLEILFIRAYQENPSLVEDSAADLQATLNRDPACKSMLEPLLFFKGYQALQAYRIAHVFWKNNRFFLAEMLQSLISQKFAVDIHPAAKIGRGILLDHATNLVIGETARIGNDVSILHGVTLGGTGKDSGNRHPKVSDGVMIGAHAQLLGNIHIGKGAKIGAGAVVLNDVPPHVTVAGVPAIKIGHPDCALPSLEMKQDFTRDFSSKQTTAK</sequence>
<evidence type="ECO:0000259" key="10">
    <source>
        <dbReference type="SMART" id="SM00971"/>
    </source>
</evidence>
<organism evidence="11 12">
    <name type="scientific">Fibrobacter intestinalis</name>
    <dbReference type="NCBI Taxonomy" id="28122"/>
    <lineage>
        <taxon>Bacteria</taxon>
        <taxon>Pseudomonadati</taxon>
        <taxon>Fibrobacterota</taxon>
        <taxon>Fibrobacteria</taxon>
        <taxon>Fibrobacterales</taxon>
        <taxon>Fibrobacteraceae</taxon>
        <taxon>Fibrobacter</taxon>
    </lineage>
</organism>
<dbReference type="CDD" id="cd03354">
    <property type="entry name" value="LbH_SAT"/>
    <property type="match status" value="1"/>
</dbReference>
<dbReference type="Pfam" id="PF06426">
    <property type="entry name" value="SATase_N"/>
    <property type="match status" value="1"/>
</dbReference>
<dbReference type="InterPro" id="IPR001451">
    <property type="entry name" value="Hexapep"/>
</dbReference>
<dbReference type="GO" id="GO:0009001">
    <property type="term" value="F:serine O-acetyltransferase activity"/>
    <property type="evidence" value="ECO:0007669"/>
    <property type="project" value="UniProtKB-EC"/>
</dbReference>
<evidence type="ECO:0000256" key="4">
    <source>
        <dbReference type="ARBA" id="ARBA00018522"/>
    </source>
</evidence>
<dbReference type="InterPro" id="IPR005881">
    <property type="entry name" value="Ser_O-AcTrfase"/>
</dbReference>
<keyword evidence="7" id="KW-0677">Repeat</keyword>
<dbReference type="InterPro" id="IPR010493">
    <property type="entry name" value="Ser_AcTrfase_N"/>
</dbReference>
<dbReference type="InterPro" id="IPR018357">
    <property type="entry name" value="Hexapep_transf_CS"/>
</dbReference>
<dbReference type="Gene3D" id="2.160.10.10">
    <property type="entry name" value="Hexapeptide repeat proteins"/>
    <property type="match status" value="1"/>
</dbReference>
<evidence type="ECO:0000256" key="6">
    <source>
        <dbReference type="ARBA" id="ARBA00022679"/>
    </source>
</evidence>
<gene>
    <name evidence="11" type="ORF">SAMN05720469_10524</name>
</gene>
<dbReference type="InterPro" id="IPR011004">
    <property type="entry name" value="Trimer_LpxA-like_sf"/>
</dbReference>
<keyword evidence="8" id="KW-0012">Acyltransferase</keyword>
<evidence type="ECO:0000256" key="9">
    <source>
        <dbReference type="ARBA" id="ARBA00049486"/>
    </source>
</evidence>
<dbReference type="EC" id="2.3.1.30" evidence="3"/>
<dbReference type="SMART" id="SM00971">
    <property type="entry name" value="SATase_N"/>
    <property type="match status" value="1"/>
</dbReference>
<dbReference type="GO" id="GO:0006535">
    <property type="term" value="P:cysteine biosynthetic process from serine"/>
    <property type="evidence" value="ECO:0007669"/>
    <property type="project" value="InterPro"/>
</dbReference>
<keyword evidence="5" id="KW-0028">Amino-acid biosynthesis</keyword>
<dbReference type="Pfam" id="PF00132">
    <property type="entry name" value="Hexapep"/>
    <property type="match status" value="1"/>
</dbReference>
<dbReference type="NCBIfam" id="TIGR01172">
    <property type="entry name" value="cysE"/>
    <property type="match status" value="1"/>
</dbReference>
<dbReference type="AlphaFoldDB" id="A0A1M6S473"/>
<dbReference type="Proteomes" id="UP000184275">
    <property type="component" value="Unassembled WGS sequence"/>
</dbReference>
<dbReference type="InterPro" id="IPR053376">
    <property type="entry name" value="Serine_acetyltransferase"/>
</dbReference>
<comment type="pathway">
    <text evidence="1">Amino-acid biosynthesis; L-cysteine biosynthesis; L-cysteine from L-serine: step 1/2.</text>
</comment>
<evidence type="ECO:0000256" key="5">
    <source>
        <dbReference type="ARBA" id="ARBA00022605"/>
    </source>
</evidence>
<protein>
    <recommendedName>
        <fullName evidence="4">Serine acetyltransferase</fullName>
        <ecNumber evidence="3">2.3.1.30</ecNumber>
    </recommendedName>
</protein>
<evidence type="ECO:0000256" key="3">
    <source>
        <dbReference type="ARBA" id="ARBA00013266"/>
    </source>
</evidence>
<dbReference type="SUPFAM" id="SSF51161">
    <property type="entry name" value="Trimeric LpxA-like enzymes"/>
    <property type="match status" value="1"/>
</dbReference>
<evidence type="ECO:0000256" key="8">
    <source>
        <dbReference type="ARBA" id="ARBA00023315"/>
    </source>
</evidence>
<feature type="domain" description="Serine acetyltransferase N-terminal" evidence="10">
    <location>
        <begin position="13"/>
        <end position="117"/>
    </location>
</feature>
<dbReference type="PANTHER" id="PTHR42811">
    <property type="entry name" value="SERINE ACETYLTRANSFERASE"/>
    <property type="match status" value="1"/>
</dbReference>
<keyword evidence="6 11" id="KW-0808">Transferase</keyword>
<comment type="similarity">
    <text evidence="2">Belongs to the transferase hexapeptide repeat family.</text>
</comment>
<evidence type="ECO:0000313" key="12">
    <source>
        <dbReference type="Proteomes" id="UP000184275"/>
    </source>
</evidence>
<dbReference type="InterPro" id="IPR042122">
    <property type="entry name" value="Ser_AcTrfase_N_sf"/>
</dbReference>
<dbReference type="GO" id="GO:0005737">
    <property type="term" value="C:cytoplasm"/>
    <property type="evidence" value="ECO:0007669"/>
    <property type="project" value="InterPro"/>
</dbReference>
<keyword evidence="12" id="KW-1185">Reference proteome</keyword>
<evidence type="ECO:0000256" key="7">
    <source>
        <dbReference type="ARBA" id="ARBA00022737"/>
    </source>
</evidence>
<name>A0A1M6S473_9BACT</name>
<reference evidence="12" key="1">
    <citation type="submission" date="2016-11" db="EMBL/GenBank/DDBJ databases">
        <authorList>
            <person name="Varghese N."/>
            <person name="Submissions S."/>
        </authorList>
    </citation>
    <scope>NUCLEOTIDE SEQUENCE [LARGE SCALE GENOMIC DNA]</scope>
    <source>
        <strain evidence="12">UWOS</strain>
    </source>
</reference>
<accession>A0A1M6S473</accession>
<evidence type="ECO:0000256" key="1">
    <source>
        <dbReference type="ARBA" id="ARBA00004876"/>
    </source>
</evidence>
<dbReference type="InterPro" id="IPR045304">
    <property type="entry name" value="LbH_SAT"/>
</dbReference>
<dbReference type="FunFam" id="2.160.10.10:FF:000002">
    <property type="entry name" value="Serine acetyltransferase"/>
    <property type="match status" value="1"/>
</dbReference>
<evidence type="ECO:0000313" key="11">
    <source>
        <dbReference type="EMBL" id="SHK39318.1"/>
    </source>
</evidence>
<dbReference type="RefSeq" id="WP_073302881.1">
    <property type="nucleotide sequence ID" value="NZ_FRAW01000005.1"/>
</dbReference>
<comment type="catalytic activity">
    <reaction evidence="9">
        <text>L-serine + acetyl-CoA = O-acetyl-L-serine + CoA</text>
        <dbReference type="Rhea" id="RHEA:24560"/>
        <dbReference type="ChEBI" id="CHEBI:33384"/>
        <dbReference type="ChEBI" id="CHEBI:57287"/>
        <dbReference type="ChEBI" id="CHEBI:57288"/>
        <dbReference type="ChEBI" id="CHEBI:58340"/>
        <dbReference type="EC" id="2.3.1.30"/>
    </reaction>
</comment>
<dbReference type="PROSITE" id="PS00101">
    <property type="entry name" value="HEXAPEP_TRANSFERASES"/>
    <property type="match status" value="1"/>
</dbReference>